<evidence type="ECO:0000256" key="2">
    <source>
        <dbReference type="ARBA" id="ARBA00022670"/>
    </source>
</evidence>
<organism evidence="7 9">
    <name type="scientific">Clostridium coskatii</name>
    <dbReference type="NCBI Taxonomy" id="1705578"/>
    <lineage>
        <taxon>Bacteria</taxon>
        <taxon>Bacillati</taxon>
        <taxon>Bacillota</taxon>
        <taxon>Clostridia</taxon>
        <taxon>Eubacteriales</taxon>
        <taxon>Clostridiaceae</taxon>
        <taxon>Clostridium</taxon>
    </lineage>
</organism>
<feature type="active site" description="Charge relay system" evidence="5">
    <location>
        <position position="344"/>
    </location>
</feature>
<dbReference type="Gene3D" id="3.40.50.200">
    <property type="entry name" value="Peptidase S8/S53 domain"/>
    <property type="match status" value="1"/>
</dbReference>
<dbReference type="AlphaFoldDB" id="A0A162L9L8"/>
<accession>A0A162L9L8</accession>
<dbReference type="EC" id="3.4.21.-" evidence="7"/>
<dbReference type="GO" id="GO:0006508">
    <property type="term" value="P:proteolysis"/>
    <property type="evidence" value="ECO:0007669"/>
    <property type="project" value="UniProtKB-KW"/>
</dbReference>
<sequence length="399" mass="44034">MFSIKSKLELNLKLSMDKGLYKTYRVIIKCNSLMETIEKKVKLYNGKIIRSIPIINCICATLTSRSINRIIEFPQVRYVLNDCCALLCANNSVLASNGVVFEGNYKLTGKNVCIGLIDSGSYPHPDLLNPKNKITKFVDLINSYKYPYDDNGHGTFMSGIMCGSGIESKGLYKGIAENSSIYSIKAFNALGKGYVSDILFSLQLLLNESSDEKIKIICLPFELDIDNHFILSLFEKMFQIAVKLNITIIVPSGHQGNLQGSIKGIATLNNCITAAGIDTTFKDPKSYKYSSCGPINKVQKPDLSAACVNICSINSNTQYIPQRNGAKLYPKPLENPYVYYTGTSCAAAYISGVCALLYENNPELTFNDLSSLLKISCNLLNVPKWCQGSGMLDLNKLLP</sequence>
<dbReference type="PROSITE" id="PS51892">
    <property type="entry name" value="SUBTILASE"/>
    <property type="match status" value="1"/>
</dbReference>
<dbReference type="Proteomes" id="UP000093694">
    <property type="component" value="Unassembled WGS sequence"/>
</dbReference>
<comment type="similarity">
    <text evidence="1 5">Belongs to the peptidase S8 family.</text>
</comment>
<evidence type="ECO:0000256" key="3">
    <source>
        <dbReference type="ARBA" id="ARBA00022801"/>
    </source>
</evidence>
<evidence type="ECO:0000259" key="6">
    <source>
        <dbReference type="Pfam" id="PF00082"/>
    </source>
</evidence>
<dbReference type="PRINTS" id="PR00723">
    <property type="entry name" value="SUBTILISIN"/>
</dbReference>
<feature type="active site" description="Charge relay system" evidence="5">
    <location>
        <position position="153"/>
    </location>
</feature>
<dbReference type="Pfam" id="PF00082">
    <property type="entry name" value="Peptidase_S8"/>
    <property type="match status" value="1"/>
</dbReference>
<evidence type="ECO:0000313" key="10">
    <source>
        <dbReference type="Proteomes" id="UP000093694"/>
    </source>
</evidence>
<keyword evidence="10" id="KW-1185">Reference proteome</keyword>
<protein>
    <submittedName>
        <fullName evidence="7">Serine protease AprX</fullName>
        <ecNumber evidence="7">3.4.21.-</ecNumber>
    </submittedName>
</protein>
<evidence type="ECO:0000313" key="8">
    <source>
        <dbReference type="EMBL" id="OBR90815.1"/>
    </source>
</evidence>
<keyword evidence="3 5" id="KW-0378">Hydrolase</keyword>
<dbReference type="RefSeq" id="WP_013240779.1">
    <property type="nucleotide sequence ID" value="NZ_LITQ01000015.1"/>
</dbReference>
<dbReference type="InterPro" id="IPR015500">
    <property type="entry name" value="Peptidase_S8_subtilisin-rel"/>
</dbReference>
<evidence type="ECO:0000313" key="9">
    <source>
        <dbReference type="Proteomes" id="UP000077384"/>
    </source>
</evidence>
<feature type="active site" description="Charge relay system" evidence="5">
    <location>
        <position position="118"/>
    </location>
</feature>
<feature type="domain" description="Peptidase S8/S53" evidence="6">
    <location>
        <begin position="109"/>
        <end position="375"/>
    </location>
</feature>
<dbReference type="PATRIC" id="fig|1705578.3.peg.775"/>
<dbReference type="Proteomes" id="UP000077384">
    <property type="component" value="Unassembled WGS sequence"/>
</dbReference>
<name>A0A162L9L8_9CLOT</name>
<comment type="caution">
    <text evidence="7">The sequence shown here is derived from an EMBL/GenBank/DDBJ whole genome shotgun (WGS) entry which is preliminary data.</text>
</comment>
<dbReference type="InterPro" id="IPR050131">
    <property type="entry name" value="Peptidase_S8_subtilisin-like"/>
</dbReference>
<reference evidence="7 9" key="1">
    <citation type="journal article" date="2015" name="Biotechnol. Bioeng.">
        <title>Genome sequence and phenotypic characterization of Caulobacter segnis.</title>
        <authorList>
            <person name="Patel S."/>
            <person name="Fletcher B."/>
            <person name="Scott D.C."/>
            <person name="Ely B."/>
        </authorList>
    </citation>
    <scope>NUCLEOTIDE SEQUENCE [LARGE SCALE GENOMIC DNA]</scope>
    <source>
        <strain evidence="7 9">PS02</strain>
    </source>
</reference>
<keyword evidence="2 5" id="KW-0645">Protease</keyword>
<reference evidence="8 10" key="2">
    <citation type="journal article" date="2016" name="Front. Microbiol.">
        <title>Industrial Acetogenic Biocatalysts: A Comparative Metabolic and Genomic Analysis.</title>
        <authorList>
            <person name="Bengelsdorf F."/>
            <person name="Poehlein A."/>
            <person name="Sonja S."/>
            <person name="Erz C."/>
            <person name="Hummel T."/>
            <person name="Hoffmeister S."/>
            <person name="Daniel R."/>
            <person name="Durre P."/>
        </authorList>
    </citation>
    <scope>NUCLEOTIDE SEQUENCE [LARGE SCALE GENOMIC DNA]</scope>
    <source>
        <strain evidence="8 10">PTA-10522</strain>
    </source>
</reference>
<dbReference type="InterPro" id="IPR036852">
    <property type="entry name" value="Peptidase_S8/S53_dom_sf"/>
</dbReference>
<dbReference type="EMBL" id="LITQ01000015">
    <property type="protein sequence ID" value="OAA93072.1"/>
    <property type="molecule type" value="Genomic_DNA"/>
</dbReference>
<evidence type="ECO:0000256" key="1">
    <source>
        <dbReference type="ARBA" id="ARBA00011073"/>
    </source>
</evidence>
<dbReference type="InterPro" id="IPR000209">
    <property type="entry name" value="Peptidase_S8/S53_dom"/>
</dbReference>
<evidence type="ECO:0000313" key="7">
    <source>
        <dbReference type="EMBL" id="OAA93072.1"/>
    </source>
</evidence>
<evidence type="ECO:0000256" key="5">
    <source>
        <dbReference type="PROSITE-ProRule" id="PRU01240"/>
    </source>
</evidence>
<proteinExistence type="inferred from homology"/>
<dbReference type="PANTHER" id="PTHR43806">
    <property type="entry name" value="PEPTIDASE S8"/>
    <property type="match status" value="1"/>
</dbReference>
<dbReference type="GO" id="GO:0004252">
    <property type="term" value="F:serine-type endopeptidase activity"/>
    <property type="evidence" value="ECO:0007669"/>
    <property type="project" value="UniProtKB-UniRule"/>
</dbReference>
<dbReference type="PANTHER" id="PTHR43806:SF11">
    <property type="entry name" value="CEREVISIN-RELATED"/>
    <property type="match status" value="1"/>
</dbReference>
<dbReference type="SUPFAM" id="SSF52743">
    <property type="entry name" value="Subtilisin-like"/>
    <property type="match status" value="1"/>
</dbReference>
<dbReference type="EMBL" id="LROR01000088">
    <property type="protein sequence ID" value="OBR90815.1"/>
    <property type="molecule type" value="Genomic_DNA"/>
</dbReference>
<keyword evidence="4 5" id="KW-0720">Serine protease</keyword>
<evidence type="ECO:0000256" key="4">
    <source>
        <dbReference type="ARBA" id="ARBA00022825"/>
    </source>
</evidence>
<gene>
    <name evidence="7" type="primary">aprX</name>
    <name evidence="8" type="ORF">CLCOS_37900</name>
    <name evidence="7" type="ORF">WX73_00390</name>
</gene>